<dbReference type="Pfam" id="PF00378">
    <property type="entry name" value="ECH_1"/>
    <property type="match status" value="1"/>
</dbReference>
<evidence type="ECO:0000256" key="2">
    <source>
        <dbReference type="ARBA" id="ARBA00023140"/>
    </source>
</evidence>
<sequence length="252" mass="27883">MSDFIQSNVVNGVQTIRLNRASKKNAITLDMYQGLTQSLEEGESNKDILVTVIHGEGADFSSGNDIAEFVQIAQQPDKMSTIMAFLRTLSQYPKPLFAAVEGRAVGIGATMLLHCDMVFAARNSSLCFPFVKLGVVPEAAVSYLLPSLAGHQLSFEKLILGEPFDAEEAHSIGMINHLCEDDEAFALAMKYAEKTAKLPPEAVLLSKSLLKQRFQDEVQMTLMREGRIFKDRLQSKEAHNAFKRFLSRPKVG</sequence>
<dbReference type="InterPro" id="IPR029045">
    <property type="entry name" value="ClpP/crotonase-like_dom_sf"/>
</dbReference>
<dbReference type="InterPro" id="IPR001753">
    <property type="entry name" value="Enoyl-CoA_hydra/iso"/>
</dbReference>
<dbReference type="Gene3D" id="3.90.226.10">
    <property type="entry name" value="2-enoyl-CoA Hydratase, Chain A, domain 1"/>
    <property type="match status" value="1"/>
</dbReference>
<comment type="caution">
    <text evidence="4">The sequence shown here is derived from an EMBL/GenBank/DDBJ whole genome shotgun (WGS) entry which is preliminary data.</text>
</comment>
<accession>A0ABT4JSS8</accession>
<keyword evidence="5" id="KW-1185">Reference proteome</keyword>
<evidence type="ECO:0000313" key="5">
    <source>
        <dbReference type="Proteomes" id="UP001149719"/>
    </source>
</evidence>
<dbReference type="InterPro" id="IPR051053">
    <property type="entry name" value="ECH/Chromodomain_protein"/>
</dbReference>
<comment type="subcellular location">
    <subcellularLocation>
        <location evidence="1">Peroxisome</location>
    </subcellularLocation>
</comment>
<dbReference type="PANTHER" id="PTHR43684:SF1">
    <property type="entry name" value="ENOYL-COA DELTA ISOMERASE 2"/>
    <property type="match status" value="1"/>
</dbReference>
<evidence type="ECO:0000313" key="4">
    <source>
        <dbReference type="EMBL" id="MCZ2720659.1"/>
    </source>
</evidence>
<dbReference type="EMBL" id="JAPUBN010000010">
    <property type="protein sequence ID" value="MCZ2720659.1"/>
    <property type="molecule type" value="Genomic_DNA"/>
</dbReference>
<evidence type="ECO:0000256" key="3">
    <source>
        <dbReference type="ARBA" id="ARBA00023235"/>
    </source>
</evidence>
<keyword evidence="3" id="KW-0413">Isomerase</keyword>
<gene>
    <name evidence="4" type="ORF">O1D97_03120</name>
</gene>
<reference evidence="4" key="1">
    <citation type="submission" date="2022-12" db="EMBL/GenBank/DDBJ databases">
        <title>Marinomonas 15G1-11 sp. nov, isolated from marine algae.</title>
        <authorList>
            <person name="Butt M."/>
            <person name="Choi D.G."/>
            <person name="Kim J.M."/>
            <person name="Lee J.K."/>
            <person name="Baek J.H."/>
            <person name="Jeon C.O."/>
        </authorList>
    </citation>
    <scope>NUCLEOTIDE SEQUENCE</scope>
    <source>
        <strain evidence="4">15G1-11</strain>
    </source>
</reference>
<dbReference type="CDD" id="cd06558">
    <property type="entry name" value="crotonase-like"/>
    <property type="match status" value="1"/>
</dbReference>
<organism evidence="4 5">
    <name type="scientific">Marinomonas phaeophyticola</name>
    <dbReference type="NCBI Taxonomy" id="3004091"/>
    <lineage>
        <taxon>Bacteria</taxon>
        <taxon>Pseudomonadati</taxon>
        <taxon>Pseudomonadota</taxon>
        <taxon>Gammaproteobacteria</taxon>
        <taxon>Oceanospirillales</taxon>
        <taxon>Oceanospirillaceae</taxon>
        <taxon>Marinomonas</taxon>
    </lineage>
</organism>
<dbReference type="PANTHER" id="PTHR43684">
    <property type="match status" value="1"/>
</dbReference>
<protein>
    <submittedName>
        <fullName evidence="4">Enoyl-CoA hydratase-related protein</fullName>
    </submittedName>
</protein>
<dbReference type="Proteomes" id="UP001149719">
    <property type="component" value="Unassembled WGS sequence"/>
</dbReference>
<proteinExistence type="predicted"/>
<evidence type="ECO:0000256" key="1">
    <source>
        <dbReference type="ARBA" id="ARBA00004275"/>
    </source>
</evidence>
<name>A0ABT4JSS8_9GAMM</name>
<dbReference type="RefSeq" id="WP_269122732.1">
    <property type="nucleotide sequence ID" value="NZ_JAPUBN010000010.1"/>
</dbReference>
<dbReference type="SUPFAM" id="SSF52096">
    <property type="entry name" value="ClpP/crotonase"/>
    <property type="match status" value="1"/>
</dbReference>
<keyword evidence="2" id="KW-0576">Peroxisome</keyword>